<accession>A0ABR2KM90</accession>
<evidence type="ECO:0008006" key="4">
    <source>
        <dbReference type="Google" id="ProtNLM"/>
    </source>
</evidence>
<evidence type="ECO:0000313" key="2">
    <source>
        <dbReference type="EMBL" id="KAK8892268.1"/>
    </source>
</evidence>
<feature type="compositionally biased region" description="Basic and acidic residues" evidence="1">
    <location>
        <begin position="1094"/>
        <end position="1106"/>
    </location>
</feature>
<feature type="region of interest" description="Disordered" evidence="1">
    <location>
        <begin position="1091"/>
        <end position="1110"/>
    </location>
</feature>
<name>A0ABR2KM90_9EUKA</name>
<evidence type="ECO:0000313" key="3">
    <source>
        <dbReference type="Proteomes" id="UP001470230"/>
    </source>
</evidence>
<gene>
    <name evidence="2" type="ORF">M9Y10_029493</name>
</gene>
<sequence>MSSEISVTPFIIAFDVVDKAIDFNAFLDYLKNDHKKDITIINGADYADSSRGTSKQTLRSSRLGIYDSASPIIKGIKSKIETDLAKLDVTKKKMMQSEKSKLSSHRSKSRVSHEPPRFEGKIDMLYIILNYPYLPNQLFAMKENGICINTFFTIKPNRDVPLSSFVNQPKLSAKSISKRQSIPGSEYDFTLNPSAYPPARIVSLQGSAPYDVSFVEIYPGENFESTFKIIESEILKILNIKKDFDTFIKSHNFKQIPSFNPSVDTQVIKDYLFFHPNDIANSIYFQLKEGNWKRLDPPPPETKTQHFDNIFLEMSAQTNRKVVFIEPKEPPDPVFETNSSTFSIHEYLYPLFHWEINEDNAYSSPEVLSFITPMNQLYCYAGTKFDTIVTTINKKYSLGLPLTFFDWEQWSLGIDYLNITETLSEAIENASLVETLFDKQSGIQWILVLNPIQRISGQFLSNYSMPFCLQNITEYMTQVQPTNDNDGDGNHPKKHRNPPSPAQIIKERLDFDLVLPSIASRIQNSKICYPLPLKVCSSCSFTAPYCFENGLYVQIIRDLVSKKPSFSYKFLYKDIIQAVTTSDSIVFHPVEGIRYSYDYGQALTVFFNDQTLCFDGENLNMMSTNEKNIIITKSGCLVFTDRHGINIIVYPNGSISRYIGEKWITVDKDGISLDGVNRPHSSYSDTQTQSIHMVRSDNIEYSVYQGGKRLLVVDLDCTVEQNDTDNTVTFVVPDFPIIQWFKDKITFDIDRFNFVLNIANFENDENDQNLKFSSTVKTDGYLIKTNGKFASFSTDDCESYLSANFCQFRIKSKNDDSENNDQFLFADSNGNEKVCRLATEEQKNKKKVELFESKWGTLIATKESIQEPLHSNLYRLFLPRFFGVRQNMSGIEFVRKDTVKMDGFKQNNFMFRHPNGENIPILTLHSMEAIPSLFIHFEGLSKPHRANVMKDLRIPKPSANSNSVKKKNSIPIESVIENSKSRLMLYLSDCTLLSNALVEQLAILQSYFIEENQPPEEIEEPPLISPVKAPNPRVLNMMYNLHRPKAPGKWKKGEETQIINYWECTESDFRYPIDTSNCQCKMLSPRLSLFDPPRNYKPEKPEKSVADDDEAFVTQTERPVNRQNEAKEKSKKVKKQRILKTKKDCIDFGEVPPNKMAFATLNIQNTGEKPIHFSFSQDDFNRSFRICSIPGVIFPGLRVTIRVELLPSSPKQVDEFFTFLTPFFEMEIPVKASIVSSSF</sequence>
<organism evidence="2 3">
    <name type="scientific">Tritrichomonas musculus</name>
    <dbReference type="NCBI Taxonomy" id="1915356"/>
    <lineage>
        <taxon>Eukaryota</taxon>
        <taxon>Metamonada</taxon>
        <taxon>Parabasalia</taxon>
        <taxon>Tritrichomonadida</taxon>
        <taxon>Tritrichomonadidae</taxon>
        <taxon>Tritrichomonas</taxon>
    </lineage>
</organism>
<keyword evidence="3" id="KW-1185">Reference proteome</keyword>
<dbReference type="Proteomes" id="UP001470230">
    <property type="component" value="Unassembled WGS sequence"/>
</dbReference>
<feature type="region of interest" description="Disordered" evidence="1">
    <location>
        <begin position="479"/>
        <end position="499"/>
    </location>
</feature>
<feature type="region of interest" description="Disordered" evidence="1">
    <location>
        <begin position="95"/>
        <end position="115"/>
    </location>
</feature>
<evidence type="ECO:0000256" key="1">
    <source>
        <dbReference type="SAM" id="MobiDB-lite"/>
    </source>
</evidence>
<comment type="caution">
    <text evidence="2">The sequence shown here is derived from an EMBL/GenBank/DDBJ whole genome shotgun (WGS) entry which is preliminary data.</text>
</comment>
<proteinExistence type="predicted"/>
<dbReference type="EMBL" id="JAPFFF010000004">
    <property type="protein sequence ID" value="KAK8892268.1"/>
    <property type="molecule type" value="Genomic_DNA"/>
</dbReference>
<dbReference type="InterPro" id="IPR013783">
    <property type="entry name" value="Ig-like_fold"/>
</dbReference>
<protein>
    <recommendedName>
        <fullName evidence="4">MSP domain-containing protein</fullName>
    </recommendedName>
</protein>
<reference evidence="2 3" key="1">
    <citation type="submission" date="2024-04" db="EMBL/GenBank/DDBJ databases">
        <title>Tritrichomonas musculus Genome.</title>
        <authorList>
            <person name="Alves-Ferreira E."/>
            <person name="Grigg M."/>
            <person name="Lorenzi H."/>
            <person name="Galac M."/>
        </authorList>
    </citation>
    <scope>NUCLEOTIDE SEQUENCE [LARGE SCALE GENOMIC DNA]</scope>
    <source>
        <strain evidence="2 3">EAF2021</strain>
    </source>
</reference>
<dbReference type="Gene3D" id="2.60.40.10">
    <property type="entry name" value="Immunoglobulins"/>
    <property type="match status" value="1"/>
</dbReference>